<dbReference type="EMBL" id="JANPWB010000011">
    <property type="protein sequence ID" value="KAJ1126313.1"/>
    <property type="molecule type" value="Genomic_DNA"/>
</dbReference>
<evidence type="ECO:0000313" key="2">
    <source>
        <dbReference type="Proteomes" id="UP001066276"/>
    </source>
</evidence>
<proteinExistence type="predicted"/>
<protein>
    <submittedName>
        <fullName evidence="1">Uncharacterized protein</fullName>
    </submittedName>
</protein>
<reference evidence="1" key="1">
    <citation type="journal article" date="2022" name="bioRxiv">
        <title>Sequencing and chromosome-scale assembly of the giantPleurodeles waltlgenome.</title>
        <authorList>
            <person name="Brown T."/>
            <person name="Elewa A."/>
            <person name="Iarovenko S."/>
            <person name="Subramanian E."/>
            <person name="Araus A.J."/>
            <person name="Petzold A."/>
            <person name="Susuki M."/>
            <person name="Suzuki K.-i.T."/>
            <person name="Hayashi T."/>
            <person name="Toyoda A."/>
            <person name="Oliveira C."/>
            <person name="Osipova E."/>
            <person name="Leigh N.D."/>
            <person name="Simon A."/>
            <person name="Yun M.H."/>
        </authorList>
    </citation>
    <scope>NUCLEOTIDE SEQUENCE</scope>
    <source>
        <strain evidence="1">20211129_DDA</strain>
        <tissue evidence="1">Liver</tissue>
    </source>
</reference>
<gene>
    <name evidence="1" type="ORF">NDU88_004721</name>
</gene>
<accession>A0AAV7PKM2</accession>
<evidence type="ECO:0000313" key="1">
    <source>
        <dbReference type="EMBL" id="KAJ1126313.1"/>
    </source>
</evidence>
<comment type="caution">
    <text evidence="1">The sequence shown here is derived from an EMBL/GenBank/DDBJ whole genome shotgun (WGS) entry which is preliminary data.</text>
</comment>
<keyword evidence="2" id="KW-1185">Reference proteome</keyword>
<organism evidence="1 2">
    <name type="scientific">Pleurodeles waltl</name>
    <name type="common">Iberian ribbed newt</name>
    <dbReference type="NCBI Taxonomy" id="8319"/>
    <lineage>
        <taxon>Eukaryota</taxon>
        <taxon>Metazoa</taxon>
        <taxon>Chordata</taxon>
        <taxon>Craniata</taxon>
        <taxon>Vertebrata</taxon>
        <taxon>Euteleostomi</taxon>
        <taxon>Amphibia</taxon>
        <taxon>Batrachia</taxon>
        <taxon>Caudata</taxon>
        <taxon>Salamandroidea</taxon>
        <taxon>Salamandridae</taxon>
        <taxon>Pleurodelinae</taxon>
        <taxon>Pleurodeles</taxon>
    </lineage>
</organism>
<dbReference type="Proteomes" id="UP001066276">
    <property type="component" value="Chromosome 7"/>
</dbReference>
<dbReference type="AlphaFoldDB" id="A0AAV7PKM2"/>
<sequence>MRPFGGGQGWARRCPRKWGSIAALAVGSRGRPGAQQRQYLRGRGCAVWGRPNGCKTGAEVGRDGVGPLLPAFIRTRPWRRMKELAEYGVDAA</sequence>
<name>A0AAV7PKM2_PLEWA</name>